<evidence type="ECO:0000313" key="1">
    <source>
        <dbReference type="EMBL" id="OPB37997.1"/>
    </source>
</evidence>
<evidence type="ECO:0000313" key="2">
    <source>
        <dbReference type="Proteomes" id="UP000191004"/>
    </source>
</evidence>
<accession>A0A1T3CA72</accession>
<dbReference type="Proteomes" id="UP000191004">
    <property type="component" value="Unassembled WGS sequence"/>
</dbReference>
<sequence>MASIVRPSLLRQTALAARCVRNNAIKASSAFHTSTQRSAFLPPGPQRIEGTVNDPVPIPIPIPNLSASHGSYQALDL</sequence>
<reference evidence="1 2" key="1">
    <citation type="submission" date="2016-04" db="EMBL/GenBank/DDBJ databases">
        <title>Multiple horizontal gene transfer events from other fungi enriched the ability of the initially mycotrophic fungus Trichoderma (Ascomycota) to feed on dead plant biomass.</title>
        <authorList>
            <person name="Atanasova L."/>
            <person name="Chenthamara K."/>
            <person name="Zhang J."/>
            <person name="Grujic M."/>
            <person name="Henrissat B."/>
            <person name="Kuo A."/>
            <person name="Aertz A."/>
            <person name="Salamov A."/>
            <person name="Lipzen A."/>
            <person name="Labutti K."/>
            <person name="Barry K."/>
            <person name="Miao Y."/>
            <person name="Rahimi M.J."/>
            <person name="Shen Q."/>
            <person name="Grigoriev I.V."/>
            <person name="Kubicek C.P."/>
            <person name="Druzhinina I.S."/>
        </authorList>
    </citation>
    <scope>NUCLEOTIDE SEQUENCE [LARGE SCALE GENOMIC DNA]</scope>
    <source>
        <strain evidence="1 2">NJAU 4742</strain>
    </source>
</reference>
<keyword evidence="2" id="KW-1185">Reference proteome</keyword>
<comment type="caution">
    <text evidence="1">The sequence shown here is derived from an EMBL/GenBank/DDBJ whole genome shotgun (WGS) entry which is preliminary data.</text>
</comment>
<gene>
    <name evidence="1" type="ORF">A0O28_0011010</name>
</gene>
<organism evidence="1 2">
    <name type="scientific">Trichoderma guizhouense</name>
    <dbReference type="NCBI Taxonomy" id="1491466"/>
    <lineage>
        <taxon>Eukaryota</taxon>
        <taxon>Fungi</taxon>
        <taxon>Dikarya</taxon>
        <taxon>Ascomycota</taxon>
        <taxon>Pezizomycotina</taxon>
        <taxon>Sordariomycetes</taxon>
        <taxon>Hypocreomycetidae</taxon>
        <taxon>Hypocreales</taxon>
        <taxon>Hypocreaceae</taxon>
        <taxon>Trichoderma</taxon>
    </lineage>
</organism>
<dbReference type="AlphaFoldDB" id="A0A1T3CA72"/>
<proteinExistence type="predicted"/>
<name>A0A1T3CA72_9HYPO</name>
<dbReference type="EMBL" id="LVVK01000020">
    <property type="protein sequence ID" value="OPB37997.1"/>
    <property type="molecule type" value="Genomic_DNA"/>
</dbReference>
<protein>
    <submittedName>
        <fullName evidence="1">Uncharacterized protein</fullName>
    </submittedName>
</protein>